<organism evidence="2 3">
    <name type="scientific">Pristionchus fissidentatus</name>
    <dbReference type="NCBI Taxonomy" id="1538716"/>
    <lineage>
        <taxon>Eukaryota</taxon>
        <taxon>Metazoa</taxon>
        <taxon>Ecdysozoa</taxon>
        <taxon>Nematoda</taxon>
        <taxon>Chromadorea</taxon>
        <taxon>Rhabditida</taxon>
        <taxon>Rhabditina</taxon>
        <taxon>Diplogasteromorpha</taxon>
        <taxon>Diplogasteroidea</taxon>
        <taxon>Neodiplogasteridae</taxon>
        <taxon>Pristionchus</taxon>
    </lineage>
</organism>
<keyword evidence="1" id="KW-0472">Membrane</keyword>
<accession>A0AAV5WST1</accession>
<evidence type="ECO:0000313" key="2">
    <source>
        <dbReference type="EMBL" id="GMT34071.1"/>
    </source>
</evidence>
<dbReference type="Proteomes" id="UP001432322">
    <property type="component" value="Unassembled WGS sequence"/>
</dbReference>
<dbReference type="PANTHER" id="PTHR47521:SF18">
    <property type="entry name" value="G PROTEIN-COUPLED RECEPTOR-RELATED"/>
    <property type="match status" value="1"/>
</dbReference>
<dbReference type="InterPro" id="IPR052860">
    <property type="entry name" value="NRL-GPCR1"/>
</dbReference>
<keyword evidence="1" id="KW-0812">Transmembrane</keyword>
<dbReference type="PANTHER" id="PTHR47521">
    <property type="entry name" value="SERPENTINE RECEPTOR, CLASS E (EPSILON)-RELATED"/>
    <property type="match status" value="1"/>
</dbReference>
<reference evidence="2" key="1">
    <citation type="submission" date="2023-10" db="EMBL/GenBank/DDBJ databases">
        <title>Genome assembly of Pristionchus species.</title>
        <authorList>
            <person name="Yoshida K."/>
            <person name="Sommer R.J."/>
        </authorList>
    </citation>
    <scope>NUCLEOTIDE SEQUENCE</scope>
    <source>
        <strain evidence="2">RS5133</strain>
    </source>
</reference>
<feature type="transmembrane region" description="Helical" evidence="1">
    <location>
        <begin position="78"/>
        <end position="95"/>
    </location>
</feature>
<protein>
    <recommendedName>
        <fullName evidence="4">G protein-coupled receptor</fullName>
    </recommendedName>
</protein>
<feature type="transmembrane region" description="Helical" evidence="1">
    <location>
        <begin position="156"/>
        <end position="179"/>
    </location>
</feature>
<sequence>MVFFVNSSTCCELGISIERVVSIKKPAEYHVSPLACVWILLFIAVMCGFSGCVGWLITHRVETTQAMTGALLNNVNDMVAFVTSMFVLVHCRNTYNRLKMNSNRTLNERYQTKEAYSVARAMLPAYICNMTCKMLCMCCNWVYITGFHRLHGGYGIFEAIYILLNIIVCGVGSSFFLMGHDQLRVRVWKLTGRSGSAPVVPFKAPTETLVILSAVVFCAFANYKSDTSPAPLSNTQKAEIKAKVQEMLAKLSPDAQAAGNKIIAAFEANEGNMEATKAAVESIMSSLSDSVKAEVASILPGGRHFVSQHKAT</sequence>
<feature type="transmembrane region" description="Helical" evidence="1">
    <location>
        <begin position="34"/>
        <end position="58"/>
    </location>
</feature>
<proteinExistence type="predicted"/>
<evidence type="ECO:0008006" key="4">
    <source>
        <dbReference type="Google" id="ProtNLM"/>
    </source>
</evidence>
<comment type="caution">
    <text evidence="2">The sequence shown here is derived from an EMBL/GenBank/DDBJ whole genome shotgun (WGS) entry which is preliminary data.</text>
</comment>
<feature type="non-terminal residue" evidence="2">
    <location>
        <position position="312"/>
    </location>
</feature>
<evidence type="ECO:0000256" key="1">
    <source>
        <dbReference type="SAM" id="Phobius"/>
    </source>
</evidence>
<gene>
    <name evidence="2" type="ORF">PFISCL1PPCAC_25368</name>
</gene>
<keyword evidence="3" id="KW-1185">Reference proteome</keyword>
<keyword evidence="1" id="KW-1133">Transmembrane helix</keyword>
<name>A0AAV5WST1_9BILA</name>
<dbReference type="AlphaFoldDB" id="A0AAV5WST1"/>
<dbReference type="EMBL" id="BTSY01000006">
    <property type="protein sequence ID" value="GMT34071.1"/>
    <property type="molecule type" value="Genomic_DNA"/>
</dbReference>
<evidence type="ECO:0000313" key="3">
    <source>
        <dbReference type="Proteomes" id="UP001432322"/>
    </source>
</evidence>
<feature type="transmembrane region" description="Helical" evidence="1">
    <location>
        <begin position="123"/>
        <end position="144"/>
    </location>
</feature>